<protein>
    <recommendedName>
        <fullName evidence="9">DNA 3'-5' helicase</fullName>
        <ecNumber evidence="9">5.6.2.4</ecNumber>
    </recommendedName>
</protein>
<dbReference type="PROSITE" id="PS51217">
    <property type="entry name" value="UVRD_HELICASE_CTER"/>
    <property type="match status" value="1"/>
</dbReference>
<dbReference type="Gene3D" id="1.10.486.10">
    <property type="entry name" value="PCRA, domain 4"/>
    <property type="match status" value="1"/>
</dbReference>
<evidence type="ECO:0000256" key="10">
    <source>
        <dbReference type="ARBA" id="ARBA00048988"/>
    </source>
</evidence>
<dbReference type="InterPro" id="IPR027417">
    <property type="entry name" value="P-loop_NTPase"/>
</dbReference>
<dbReference type="Pfam" id="PF13361">
    <property type="entry name" value="UvrD_C"/>
    <property type="match status" value="1"/>
</dbReference>
<feature type="domain" description="UvrD-like helicase ATP-binding" evidence="12">
    <location>
        <begin position="3"/>
        <end position="288"/>
    </location>
</feature>
<dbReference type="InterPro" id="IPR014016">
    <property type="entry name" value="UvrD-like_ATP-bd"/>
</dbReference>
<reference evidence="14 15" key="1">
    <citation type="submission" date="2019-10" db="EMBL/GenBank/DDBJ databases">
        <title>Description of Paenibacillus humi sp. nov.</title>
        <authorList>
            <person name="Carlier A."/>
            <person name="Qi S."/>
        </authorList>
    </citation>
    <scope>NUCLEOTIDE SEQUENCE [LARGE SCALE GENOMIC DNA]</scope>
    <source>
        <strain evidence="14 15">LMG 31461</strain>
    </source>
</reference>
<comment type="catalytic activity">
    <reaction evidence="10">
        <text>ATP + H2O = ADP + phosphate + H(+)</text>
        <dbReference type="Rhea" id="RHEA:13065"/>
        <dbReference type="ChEBI" id="CHEBI:15377"/>
        <dbReference type="ChEBI" id="CHEBI:15378"/>
        <dbReference type="ChEBI" id="CHEBI:30616"/>
        <dbReference type="ChEBI" id="CHEBI:43474"/>
        <dbReference type="ChEBI" id="CHEBI:456216"/>
        <dbReference type="EC" id="5.6.2.4"/>
    </reaction>
</comment>
<dbReference type="InterPro" id="IPR000212">
    <property type="entry name" value="DNA_helicase_UvrD/REP"/>
</dbReference>
<evidence type="ECO:0000259" key="13">
    <source>
        <dbReference type="PROSITE" id="PS51217"/>
    </source>
</evidence>
<keyword evidence="4 11" id="KW-0347">Helicase</keyword>
<dbReference type="Pfam" id="PF00580">
    <property type="entry name" value="UvrD-helicase"/>
    <property type="match status" value="1"/>
</dbReference>
<dbReference type="PANTHER" id="PTHR11070:SF2">
    <property type="entry name" value="ATP-DEPENDENT DNA HELICASE SRS2"/>
    <property type="match status" value="1"/>
</dbReference>
<evidence type="ECO:0000256" key="3">
    <source>
        <dbReference type="ARBA" id="ARBA00022801"/>
    </source>
</evidence>
<keyword evidence="7" id="KW-0413">Isomerase</keyword>
<evidence type="ECO:0000256" key="1">
    <source>
        <dbReference type="ARBA" id="ARBA00009922"/>
    </source>
</evidence>
<evidence type="ECO:0000256" key="5">
    <source>
        <dbReference type="ARBA" id="ARBA00022840"/>
    </source>
</evidence>
<evidence type="ECO:0000313" key="14">
    <source>
        <dbReference type="EMBL" id="NOU65775.1"/>
    </source>
</evidence>
<feature type="domain" description="UvrD-like helicase C-terminal" evidence="13">
    <location>
        <begin position="283"/>
        <end position="547"/>
    </location>
</feature>
<dbReference type="EC" id="5.6.2.4" evidence="9"/>
<evidence type="ECO:0000256" key="8">
    <source>
        <dbReference type="ARBA" id="ARBA00034617"/>
    </source>
</evidence>
<feature type="binding site" evidence="11">
    <location>
        <begin position="24"/>
        <end position="31"/>
    </location>
    <ligand>
        <name>ATP</name>
        <dbReference type="ChEBI" id="CHEBI:30616"/>
    </ligand>
</feature>
<dbReference type="InterPro" id="IPR014017">
    <property type="entry name" value="DNA_helicase_UvrD-like_C"/>
</dbReference>
<keyword evidence="5 11" id="KW-0067">ATP-binding</keyword>
<proteinExistence type="inferred from homology"/>
<evidence type="ECO:0000256" key="4">
    <source>
        <dbReference type="ARBA" id="ARBA00022806"/>
    </source>
</evidence>
<evidence type="ECO:0000256" key="11">
    <source>
        <dbReference type="PROSITE-ProRule" id="PRU00560"/>
    </source>
</evidence>
<evidence type="ECO:0000256" key="9">
    <source>
        <dbReference type="ARBA" id="ARBA00034808"/>
    </source>
</evidence>
<gene>
    <name evidence="14" type="ORF">GC096_17200</name>
</gene>
<dbReference type="Proteomes" id="UP000653578">
    <property type="component" value="Unassembled WGS sequence"/>
</dbReference>
<comment type="similarity">
    <text evidence="1">Belongs to the helicase family. UvrD subfamily.</text>
</comment>
<evidence type="ECO:0000313" key="15">
    <source>
        <dbReference type="Proteomes" id="UP000653578"/>
    </source>
</evidence>
<dbReference type="SUPFAM" id="SSF52540">
    <property type="entry name" value="P-loop containing nucleoside triphosphate hydrolases"/>
    <property type="match status" value="1"/>
</dbReference>
<dbReference type="Gene3D" id="3.40.50.300">
    <property type="entry name" value="P-loop containing nucleotide triphosphate hydrolases"/>
    <property type="match status" value="2"/>
</dbReference>
<name>A0ABX1XBE3_9BACL</name>
<dbReference type="EMBL" id="WHNY01000057">
    <property type="protein sequence ID" value="NOU65775.1"/>
    <property type="molecule type" value="Genomic_DNA"/>
</dbReference>
<comment type="caution">
    <text evidence="14">The sequence shown here is derived from an EMBL/GenBank/DDBJ whole genome shotgun (WGS) entry which is preliminary data.</text>
</comment>
<evidence type="ECO:0000259" key="12">
    <source>
        <dbReference type="PROSITE" id="PS51198"/>
    </source>
</evidence>
<dbReference type="CDD" id="cd17932">
    <property type="entry name" value="DEXQc_UvrD"/>
    <property type="match status" value="1"/>
</dbReference>
<evidence type="ECO:0000256" key="2">
    <source>
        <dbReference type="ARBA" id="ARBA00022741"/>
    </source>
</evidence>
<sequence length="627" mass="72167">MSSSLSNAQQAVVDFSGKNLLVIAGAGSGKTRVLTERIKRIISNLKKGEKILAITFSNKATEELKERLIESLGKKKLEDFTYIGTIHSFCFDIVTSRGSSIGLPDELHICESYNDRLHIFKEAIESIPSFKTEYLGLDAKENQKIIKNLLDDLSTAKRNLKFSDDYNDDPLIQTLFEEYDNMLLQQGVVDFDDILRYTFQILTERESISRLYRKVYKYICIDEAQDLNKAQYEVIKALAGDQIGVTMVGDPNQSIYGFSGANNEYINKIFLDDFNAQKIQLYENYRSSKSVIAAANKIEKSFEVYGICKYNGEFEIHEFENEQLEADYIIEKIKLLLKSGHPDVENQVITLEQIAIIARNRYVFKRIEELLNANNFEFTLKVSAKGSFSSESDFVKAFELGIRLLVNNRDKLHLVELSKLINSKRKYQTFEELRNEKSPSDYWRSLIEVLNDAWNLLLKNEREIKFHTALKLLRDFIDHSKDQLDEHEKILISEDLKSWEINWNSYTKNSSPGERSLGNFVRTVSLGNAHTARDKGIALTTVHMSKGLEYDVVFIMGLNDGVFPDYRAVQAFNNSKDKKQIVEEKHNMFVAITRSKRLCYLTYPLLKETPWGIKPQTASRFVLELES</sequence>
<dbReference type="RefSeq" id="WP_171631879.1">
    <property type="nucleotide sequence ID" value="NZ_WHNY01000057.1"/>
</dbReference>
<organism evidence="14 15">
    <name type="scientific">Paenibacillus plantarum</name>
    <dbReference type="NCBI Taxonomy" id="2654975"/>
    <lineage>
        <taxon>Bacteria</taxon>
        <taxon>Bacillati</taxon>
        <taxon>Bacillota</taxon>
        <taxon>Bacilli</taxon>
        <taxon>Bacillales</taxon>
        <taxon>Paenibacillaceae</taxon>
        <taxon>Paenibacillus</taxon>
    </lineage>
</organism>
<dbReference type="PANTHER" id="PTHR11070">
    <property type="entry name" value="UVRD / RECB / PCRA DNA HELICASE FAMILY MEMBER"/>
    <property type="match status" value="1"/>
</dbReference>
<keyword evidence="2 11" id="KW-0547">Nucleotide-binding</keyword>
<keyword evidence="3 11" id="KW-0378">Hydrolase</keyword>
<dbReference type="Gene3D" id="1.10.10.160">
    <property type="match status" value="1"/>
</dbReference>
<evidence type="ECO:0000256" key="7">
    <source>
        <dbReference type="ARBA" id="ARBA00023235"/>
    </source>
</evidence>
<keyword evidence="15" id="KW-1185">Reference proteome</keyword>
<keyword evidence="6" id="KW-0238">DNA-binding</keyword>
<comment type="catalytic activity">
    <reaction evidence="8">
        <text>Couples ATP hydrolysis with the unwinding of duplex DNA by translocating in the 3'-5' direction.</text>
        <dbReference type="EC" id="5.6.2.4"/>
    </reaction>
</comment>
<dbReference type="InterPro" id="IPR013986">
    <property type="entry name" value="DExx_box_DNA_helicase_dom_sf"/>
</dbReference>
<accession>A0ABX1XBE3</accession>
<dbReference type="PROSITE" id="PS51198">
    <property type="entry name" value="UVRD_HELICASE_ATP_BIND"/>
    <property type="match status" value="1"/>
</dbReference>
<evidence type="ECO:0000256" key="6">
    <source>
        <dbReference type="ARBA" id="ARBA00023125"/>
    </source>
</evidence>